<name>A0A1G8AWG0_9FLAO</name>
<feature type="transmembrane region" description="Helical" evidence="1">
    <location>
        <begin position="271"/>
        <end position="290"/>
    </location>
</feature>
<sequence>MTETKSLNSIVYDKLLSEKTKKITEKFFISVAIISYLLHLLVIALVDLEIILVNDYSKLLSNPISAIYTPFSFILIYEVYLLVYYLPKSTTIYIGKQYEIITLIIIRRIFKDLTKLEINSNWFEVKANINFTLDIIATVILFYLIYIFYKLNRQNEINQAITQKNIELTKFITLKNIFAIALIPIFFVLSIYSLGHWIYESFFSLREIVDNIKDINKIFFEKFFTILILTEVLLLLFSFFLSDKFNRVIRNSGFIISTILIKLSFETEGIMNTVLIVTAVLFGVIVLAINNKYESLEVKKESTLVP</sequence>
<dbReference type="EMBL" id="FNDB01000005">
    <property type="protein sequence ID" value="SDH25335.1"/>
    <property type="molecule type" value="Genomic_DNA"/>
</dbReference>
<feature type="transmembrane region" description="Helical" evidence="1">
    <location>
        <begin position="219"/>
        <end position="241"/>
    </location>
</feature>
<reference evidence="3" key="1">
    <citation type="submission" date="2016-10" db="EMBL/GenBank/DDBJ databases">
        <authorList>
            <person name="Varghese N."/>
            <person name="Submissions S."/>
        </authorList>
    </citation>
    <scope>NUCLEOTIDE SEQUENCE [LARGE SCALE GENOMIC DNA]</scope>
    <source>
        <strain evidence="3">CGMCC 1.2747</strain>
    </source>
</reference>
<keyword evidence="3" id="KW-1185">Reference proteome</keyword>
<dbReference type="OrthoDB" id="828109at2"/>
<dbReference type="AlphaFoldDB" id="A0A1G8AWG0"/>
<accession>A0A1G8AWG0</accession>
<dbReference type="STRING" id="178355.SAMN04488062_105196"/>
<dbReference type="Proteomes" id="UP000199274">
    <property type="component" value="Unassembled WGS sequence"/>
</dbReference>
<feature type="transmembrane region" description="Helical" evidence="1">
    <location>
        <begin position="66"/>
        <end position="86"/>
    </location>
</feature>
<keyword evidence="1" id="KW-1133">Transmembrane helix</keyword>
<protein>
    <submittedName>
        <fullName evidence="2">Uncharacterized protein</fullName>
    </submittedName>
</protein>
<organism evidence="2 3">
    <name type="scientific">Flavobacterium omnivorum</name>
    <dbReference type="NCBI Taxonomy" id="178355"/>
    <lineage>
        <taxon>Bacteria</taxon>
        <taxon>Pseudomonadati</taxon>
        <taxon>Bacteroidota</taxon>
        <taxon>Flavobacteriia</taxon>
        <taxon>Flavobacteriales</taxon>
        <taxon>Flavobacteriaceae</taxon>
        <taxon>Flavobacterium</taxon>
    </lineage>
</organism>
<keyword evidence="1" id="KW-0812">Transmembrane</keyword>
<keyword evidence="1" id="KW-0472">Membrane</keyword>
<evidence type="ECO:0000313" key="3">
    <source>
        <dbReference type="Proteomes" id="UP000199274"/>
    </source>
</evidence>
<evidence type="ECO:0000256" key="1">
    <source>
        <dbReference type="SAM" id="Phobius"/>
    </source>
</evidence>
<evidence type="ECO:0000313" key="2">
    <source>
        <dbReference type="EMBL" id="SDH25335.1"/>
    </source>
</evidence>
<proteinExistence type="predicted"/>
<feature type="transmembrane region" description="Helical" evidence="1">
    <location>
        <begin position="130"/>
        <end position="149"/>
    </location>
</feature>
<gene>
    <name evidence="2" type="ORF">SAMN04488062_105196</name>
</gene>
<dbReference type="RefSeq" id="WP_091257104.1">
    <property type="nucleotide sequence ID" value="NZ_FNDB01000005.1"/>
</dbReference>
<feature type="transmembrane region" description="Helical" evidence="1">
    <location>
        <begin position="177"/>
        <end position="199"/>
    </location>
</feature>
<feature type="transmembrane region" description="Helical" evidence="1">
    <location>
        <begin position="27"/>
        <end position="46"/>
    </location>
</feature>